<proteinExistence type="predicted"/>
<name>A0A368JKQ1_9BACT</name>
<comment type="caution">
    <text evidence="1">The sequence shown here is derived from an EMBL/GenBank/DDBJ whole genome shotgun (WGS) entry which is preliminary data.</text>
</comment>
<evidence type="ECO:0000313" key="1">
    <source>
        <dbReference type="EMBL" id="RCR68238.1"/>
    </source>
</evidence>
<sequence length="407" mass="45354">METTEKVSVAQKALEQGQGILRLAPTWVPRSFCVPGRRIKLHPDDYYVLGGERGGIDERWLSSTTPAKNGPLTGENEGLSQVVYSDGTTEEKILLKDAIDELKGELIGDRLWNEYGAWPMYSKFFDNMGPLPHHLHHNDEQAALIGQLGKPEAYYFPPQLNNHGGDFPYTFIGIAPGTSKEQIKECLQNFTKGDNKITNYSMAYRLEPGTGWDVPPGLLHAPGSLCTYEPQKASDVFAMYQSLVNEAIIPEELLWNGTPKDRIGDYDQLMEAIDWDLNVDPQMMANRYMVPLPVKDTAEMEAEGYREVWVCYKSDAFSAKELTVFPGQTVTIKDSAAYGIIVMQGHGKMGVWDIETPALIRYGQLTNDEFFISEKAAVEGVTIVNPSSTDPIVMLKHFGPANPDLVL</sequence>
<evidence type="ECO:0000313" key="2">
    <source>
        <dbReference type="Proteomes" id="UP000253383"/>
    </source>
</evidence>
<dbReference type="InterPro" id="IPR011051">
    <property type="entry name" value="RmlC_Cupin_sf"/>
</dbReference>
<keyword evidence="2" id="KW-1185">Reference proteome</keyword>
<evidence type="ECO:0008006" key="3">
    <source>
        <dbReference type="Google" id="ProtNLM"/>
    </source>
</evidence>
<gene>
    <name evidence="1" type="ORF">DUE52_17715</name>
</gene>
<reference evidence="1 2" key="1">
    <citation type="submission" date="2018-07" db="EMBL/GenBank/DDBJ databases">
        <title>Genome analysis of Larkinella rosea.</title>
        <authorList>
            <person name="Zhou Z."/>
            <person name="Wang G."/>
        </authorList>
    </citation>
    <scope>NUCLEOTIDE SEQUENCE [LARGE SCALE GENOMIC DNA]</scope>
    <source>
        <strain evidence="2">zzj9</strain>
    </source>
</reference>
<accession>A0A368JKQ1</accession>
<organism evidence="1 2">
    <name type="scientific">Larkinella punicea</name>
    <dbReference type="NCBI Taxonomy" id="2315727"/>
    <lineage>
        <taxon>Bacteria</taxon>
        <taxon>Pseudomonadati</taxon>
        <taxon>Bacteroidota</taxon>
        <taxon>Cytophagia</taxon>
        <taxon>Cytophagales</taxon>
        <taxon>Spirosomataceae</taxon>
        <taxon>Larkinella</taxon>
    </lineage>
</organism>
<dbReference type="EMBL" id="QOWE01000014">
    <property type="protein sequence ID" value="RCR68238.1"/>
    <property type="molecule type" value="Genomic_DNA"/>
</dbReference>
<dbReference type="Gene3D" id="2.60.120.10">
    <property type="entry name" value="Jelly Rolls"/>
    <property type="match status" value="1"/>
</dbReference>
<dbReference type="RefSeq" id="WP_114407369.1">
    <property type="nucleotide sequence ID" value="NZ_QOWE01000014.1"/>
</dbReference>
<dbReference type="AlphaFoldDB" id="A0A368JKQ1"/>
<dbReference type="Proteomes" id="UP000253383">
    <property type="component" value="Unassembled WGS sequence"/>
</dbReference>
<dbReference type="InterPro" id="IPR014710">
    <property type="entry name" value="RmlC-like_jellyroll"/>
</dbReference>
<protein>
    <recommendedName>
        <fullName evidence="3">Mannose-6-phosphate isomerase</fullName>
    </recommendedName>
</protein>
<dbReference type="OrthoDB" id="103089at2"/>
<dbReference type="SUPFAM" id="SSF51182">
    <property type="entry name" value="RmlC-like cupins"/>
    <property type="match status" value="1"/>
</dbReference>